<dbReference type="SMART" id="SM00388">
    <property type="entry name" value="HisKA"/>
    <property type="match status" value="1"/>
</dbReference>
<keyword evidence="4" id="KW-0597">Phosphoprotein</keyword>
<dbReference type="Gene3D" id="3.30.565.10">
    <property type="entry name" value="Histidine kinase-like ATPase, C-terminal domain"/>
    <property type="match status" value="1"/>
</dbReference>
<comment type="catalytic activity">
    <reaction evidence="1">
        <text>ATP + protein L-histidine = ADP + protein N-phospho-L-histidine.</text>
        <dbReference type="EC" id="2.7.13.3"/>
    </reaction>
</comment>
<evidence type="ECO:0000256" key="3">
    <source>
        <dbReference type="ARBA" id="ARBA00012438"/>
    </source>
</evidence>
<dbReference type="GO" id="GO:0016301">
    <property type="term" value="F:kinase activity"/>
    <property type="evidence" value="ECO:0007669"/>
    <property type="project" value="UniProtKB-KW"/>
</dbReference>
<comment type="caution">
    <text evidence="9">The sequence shown here is derived from an EMBL/GenBank/DDBJ whole genome shotgun (WGS) entry which is preliminary data.</text>
</comment>
<name>A0ABT6ZJU2_9ACTN</name>
<dbReference type="SUPFAM" id="SSF47384">
    <property type="entry name" value="Homodimeric domain of signal transducing histidine kinase"/>
    <property type="match status" value="1"/>
</dbReference>
<reference evidence="9" key="1">
    <citation type="submission" date="2023-05" db="EMBL/GenBank/DDBJ databases">
        <title>[olsenella] sp. nov., isolated from a pig farm feces dump.</title>
        <authorList>
            <person name="Chang Y.-H."/>
        </authorList>
    </citation>
    <scope>NUCLEOTIDE SEQUENCE</scope>
    <source>
        <strain evidence="9">YH-ols2217</strain>
    </source>
</reference>
<dbReference type="Pfam" id="PF00512">
    <property type="entry name" value="HisKA"/>
    <property type="match status" value="1"/>
</dbReference>
<dbReference type="Proteomes" id="UP001431693">
    <property type="component" value="Unassembled WGS sequence"/>
</dbReference>
<dbReference type="EC" id="2.7.13.3" evidence="3"/>
<dbReference type="CDD" id="cd00082">
    <property type="entry name" value="HisKA"/>
    <property type="match status" value="1"/>
</dbReference>
<feature type="transmembrane region" description="Helical" evidence="7">
    <location>
        <begin position="12"/>
        <end position="31"/>
    </location>
</feature>
<evidence type="ECO:0000256" key="5">
    <source>
        <dbReference type="ARBA" id="ARBA00022777"/>
    </source>
</evidence>
<keyword evidence="5 9" id="KW-0418">Kinase</keyword>
<sequence length="421" mass="46174">MGKEGVRQLKRPLTWTAAALTVALVCCLYWTGSGLLERKCTEALERIQQNGSDDPWPSLVVQAQSLSPEDLYGSQRFLGEEKRGTGDAYRIEDTTLRWSIGNYYEVRRQHRGERVPLYWVHLFHQDSYWAWCYVAQDSWGPDGAAGALGAGDWVVFIDVSTAMRMLQMSTGVLVLVGVALTLLVGLAERRLVQTQERARQRERDFFANASHELRAPLMSVGGYADALEDGLVPLNEAASSIRSEAQRMEGLVSQILALAKADAGKVPVRAHRCDVRELVYEALGVEGIEGMSEKRVTVDAPEPLPFVCDPDLTFSTVSNLVTNAWRHAASCVRVEARVEEGRLCVRVSNDGDTIAPERVEELFERFHTGPGGQTGLGLALAREYARLQGGDVTASVEAGRTCMVVSLPEGKACSSQTSAEA</sequence>
<evidence type="ECO:0000256" key="4">
    <source>
        <dbReference type="ARBA" id="ARBA00022553"/>
    </source>
</evidence>
<evidence type="ECO:0000256" key="7">
    <source>
        <dbReference type="SAM" id="Phobius"/>
    </source>
</evidence>
<evidence type="ECO:0000313" key="9">
    <source>
        <dbReference type="EMBL" id="MDJ1129323.1"/>
    </source>
</evidence>
<keyword evidence="7" id="KW-0812">Transmembrane</keyword>
<dbReference type="PANTHER" id="PTHR43547:SF2">
    <property type="entry name" value="HYBRID SIGNAL TRANSDUCTION HISTIDINE KINASE C"/>
    <property type="match status" value="1"/>
</dbReference>
<evidence type="ECO:0000313" key="10">
    <source>
        <dbReference type="Proteomes" id="UP001431693"/>
    </source>
</evidence>
<dbReference type="SUPFAM" id="SSF55874">
    <property type="entry name" value="ATPase domain of HSP90 chaperone/DNA topoisomerase II/histidine kinase"/>
    <property type="match status" value="1"/>
</dbReference>
<dbReference type="InterPro" id="IPR036890">
    <property type="entry name" value="HATPase_C_sf"/>
</dbReference>
<evidence type="ECO:0000256" key="2">
    <source>
        <dbReference type="ARBA" id="ARBA00004236"/>
    </source>
</evidence>
<protein>
    <recommendedName>
        <fullName evidence="3">histidine kinase</fullName>
        <ecNumber evidence="3">2.7.13.3</ecNumber>
    </recommendedName>
</protein>
<dbReference type="Pfam" id="PF02518">
    <property type="entry name" value="HATPase_c"/>
    <property type="match status" value="1"/>
</dbReference>
<organism evidence="9 10">
    <name type="scientific">Kribbibacterium absianum</name>
    <dbReference type="NCBI Taxonomy" id="3044210"/>
    <lineage>
        <taxon>Bacteria</taxon>
        <taxon>Bacillati</taxon>
        <taxon>Actinomycetota</taxon>
        <taxon>Coriobacteriia</taxon>
        <taxon>Coriobacteriales</taxon>
        <taxon>Kribbibacteriaceae</taxon>
        <taxon>Kribbibacterium</taxon>
    </lineage>
</organism>
<keyword evidence="7" id="KW-1133">Transmembrane helix</keyword>
<gene>
    <name evidence="9" type="ORF">QJ043_04430</name>
</gene>
<keyword evidence="6" id="KW-0902">Two-component regulatory system</keyword>
<keyword evidence="5 9" id="KW-0808">Transferase</keyword>
<keyword evidence="7" id="KW-0472">Membrane</keyword>
<keyword evidence="10" id="KW-1185">Reference proteome</keyword>
<evidence type="ECO:0000256" key="6">
    <source>
        <dbReference type="ARBA" id="ARBA00023012"/>
    </source>
</evidence>
<accession>A0ABT6ZJU2</accession>
<dbReference type="InterPro" id="IPR036097">
    <property type="entry name" value="HisK_dim/P_sf"/>
</dbReference>
<dbReference type="PROSITE" id="PS50109">
    <property type="entry name" value="HIS_KIN"/>
    <property type="match status" value="1"/>
</dbReference>
<dbReference type="Gene3D" id="1.10.287.130">
    <property type="match status" value="1"/>
</dbReference>
<dbReference type="RefSeq" id="WP_283713600.1">
    <property type="nucleotide sequence ID" value="NZ_JASJEW010000005.1"/>
</dbReference>
<dbReference type="InterPro" id="IPR003594">
    <property type="entry name" value="HATPase_dom"/>
</dbReference>
<dbReference type="InterPro" id="IPR003661">
    <property type="entry name" value="HisK_dim/P_dom"/>
</dbReference>
<evidence type="ECO:0000259" key="8">
    <source>
        <dbReference type="PROSITE" id="PS50109"/>
    </source>
</evidence>
<dbReference type="EMBL" id="JASJEX010000002">
    <property type="protein sequence ID" value="MDJ1129323.1"/>
    <property type="molecule type" value="Genomic_DNA"/>
</dbReference>
<dbReference type="PRINTS" id="PR00344">
    <property type="entry name" value="BCTRLSENSOR"/>
</dbReference>
<comment type="subcellular location">
    <subcellularLocation>
        <location evidence="2">Cell membrane</location>
    </subcellularLocation>
</comment>
<proteinExistence type="predicted"/>
<dbReference type="PANTHER" id="PTHR43547">
    <property type="entry name" value="TWO-COMPONENT HISTIDINE KINASE"/>
    <property type="match status" value="1"/>
</dbReference>
<evidence type="ECO:0000256" key="1">
    <source>
        <dbReference type="ARBA" id="ARBA00000085"/>
    </source>
</evidence>
<feature type="transmembrane region" description="Helical" evidence="7">
    <location>
        <begin position="165"/>
        <end position="187"/>
    </location>
</feature>
<dbReference type="InterPro" id="IPR005467">
    <property type="entry name" value="His_kinase_dom"/>
</dbReference>
<dbReference type="InterPro" id="IPR004358">
    <property type="entry name" value="Sig_transdc_His_kin-like_C"/>
</dbReference>
<dbReference type="SMART" id="SM00387">
    <property type="entry name" value="HATPase_c"/>
    <property type="match status" value="1"/>
</dbReference>
<feature type="domain" description="Histidine kinase" evidence="8">
    <location>
        <begin position="208"/>
        <end position="411"/>
    </location>
</feature>